<dbReference type="EMBL" id="JAVDTI010000003">
    <property type="protein sequence ID" value="MDR6806355.1"/>
    <property type="molecule type" value="Genomic_DNA"/>
</dbReference>
<evidence type="ECO:0000313" key="2">
    <source>
        <dbReference type="Proteomes" id="UP001264980"/>
    </source>
</evidence>
<gene>
    <name evidence="1" type="ORF">J2W84_003403</name>
</gene>
<evidence type="ECO:0000313" key="1">
    <source>
        <dbReference type="EMBL" id="MDR6806355.1"/>
    </source>
</evidence>
<proteinExistence type="predicted"/>
<sequence>MLITKNQITVYQQIREAGKSPASLINRPIEKMIPIMPGLLRPSDP</sequence>
<protein>
    <submittedName>
        <fullName evidence="1">Uncharacterized protein</fullName>
    </submittedName>
</protein>
<reference evidence="1 2" key="1">
    <citation type="submission" date="2023-07" db="EMBL/GenBank/DDBJ databases">
        <title>Sorghum-associated microbial communities from plants grown in Nebraska, USA.</title>
        <authorList>
            <person name="Schachtman D."/>
        </authorList>
    </citation>
    <scope>NUCLEOTIDE SEQUENCE [LARGE SCALE GENOMIC DNA]</scope>
    <source>
        <strain evidence="1 2">BE57</strain>
    </source>
</reference>
<name>A0ABU1QZ16_9BACT</name>
<dbReference type="Proteomes" id="UP001264980">
    <property type="component" value="Unassembled WGS sequence"/>
</dbReference>
<keyword evidence="2" id="KW-1185">Reference proteome</keyword>
<accession>A0ABU1QZ16</accession>
<comment type="caution">
    <text evidence="1">The sequence shown here is derived from an EMBL/GenBank/DDBJ whole genome shotgun (WGS) entry which is preliminary data.</text>
</comment>
<organism evidence="1 2">
    <name type="scientific">Dyadobacter fermentans</name>
    <dbReference type="NCBI Taxonomy" id="94254"/>
    <lineage>
        <taxon>Bacteria</taxon>
        <taxon>Pseudomonadati</taxon>
        <taxon>Bacteroidota</taxon>
        <taxon>Cytophagia</taxon>
        <taxon>Cytophagales</taxon>
        <taxon>Spirosomataceae</taxon>
        <taxon>Dyadobacter</taxon>
    </lineage>
</organism>